<proteinExistence type="predicted"/>
<evidence type="ECO:0000313" key="1">
    <source>
        <dbReference type="EMBL" id="KAI8028950.1"/>
    </source>
</evidence>
<keyword evidence="2" id="KW-1185">Reference proteome</keyword>
<accession>A0ACC0IW90</accession>
<evidence type="ECO:0000313" key="2">
    <source>
        <dbReference type="Proteomes" id="UP001060215"/>
    </source>
</evidence>
<comment type="caution">
    <text evidence="1">The sequence shown here is derived from an EMBL/GenBank/DDBJ whole genome shotgun (WGS) entry which is preliminary data.</text>
</comment>
<name>A0ACC0IW90_9ERIC</name>
<reference evidence="1 2" key="1">
    <citation type="journal article" date="2022" name="Plant J.">
        <title>Chromosome-level genome of Camellia lanceoleosa provides a valuable resource for understanding genome evolution and self-incompatibility.</title>
        <authorList>
            <person name="Gong W."/>
            <person name="Xiao S."/>
            <person name="Wang L."/>
            <person name="Liao Z."/>
            <person name="Chang Y."/>
            <person name="Mo W."/>
            <person name="Hu G."/>
            <person name="Li W."/>
            <person name="Zhao G."/>
            <person name="Zhu H."/>
            <person name="Hu X."/>
            <person name="Ji K."/>
            <person name="Xiang X."/>
            <person name="Song Q."/>
            <person name="Yuan D."/>
            <person name="Jin S."/>
            <person name="Zhang L."/>
        </authorList>
    </citation>
    <scope>NUCLEOTIDE SEQUENCE [LARGE SCALE GENOMIC DNA]</scope>
    <source>
        <strain evidence="1">SQ_2022a</strain>
    </source>
</reference>
<gene>
    <name evidence="1" type="ORF">LOK49_LG01G01932</name>
</gene>
<protein>
    <submittedName>
        <fullName evidence="1">Uncharacterized protein</fullName>
    </submittedName>
</protein>
<dbReference type="EMBL" id="CM045758">
    <property type="protein sequence ID" value="KAI8028950.1"/>
    <property type="molecule type" value="Genomic_DNA"/>
</dbReference>
<sequence length="356" mass="40682">MKVMEMVKRKTKKGGKWWRTKIVKIKRKKKAEPAMWVEIICGLVIYRLFRRVFYDDHHHDLLTSDSIALFSVATRLEKLYGGKVHVGLRIPDADSGSRQNIDMVLVTKGEAVVICVQNCSGIVSINADGSWVSTGGNSHKTERYPDPVAEAKRQVSILESYFEQRGATLPKGYLSCRVICPNPNFRAIHSDYFPSEVVTYEQWEQLKPEPKSMFSGWIKDAFRGGKKEMQEPTHKKLNFILTTAPTWDRLELKGNKYLLGEFMEFKGKQDDTQLLRNVKRSKVSRLIIQKTSMFGLAHSKLQVLYSPWDYRNEGASASEWKEATVRSSTEVLFQPQNSTKVCKFKLSSIVSMSLSA</sequence>
<dbReference type="Proteomes" id="UP001060215">
    <property type="component" value="Chromosome 1"/>
</dbReference>
<organism evidence="1 2">
    <name type="scientific">Camellia lanceoleosa</name>
    <dbReference type="NCBI Taxonomy" id="1840588"/>
    <lineage>
        <taxon>Eukaryota</taxon>
        <taxon>Viridiplantae</taxon>
        <taxon>Streptophyta</taxon>
        <taxon>Embryophyta</taxon>
        <taxon>Tracheophyta</taxon>
        <taxon>Spermatophyta</taxon>
        <taxon>Magnoliopsida</taxon>
        <taxon>eudicotyledons</taxon>
        <taxon>Gunneridae</taxon>
        <taxon>Pentapetalae</taxon>
        <taxon>asterids</taxon>
        <taxon>Ericales</taxon>
        <taxon>Theaceae</taxon>
        <taxon>Camellia</taxon>
    </lineage>
</organism>